<proteinExistence type="predicted"/>
<keyword evidence="3" id="KW-1185">Reference proteome</keyword>
<dbReference type="EMBL" id="NHRJ02000004">
    <property type="protein sequence ID" value="PZE20897.1"/>
    <property type="molecule type" value="Genomic_DNA"/>
</dbReference>
<name>A0A2W1N921_PAEXE</name>
<dbReference type="RefSeq" id="WP_089199756.1">
    <property type="nucleotide sequence ID" value="NZ_NHRJ02000004.1"/>
</dbReference>
<evidence type="ECO:0000256" key="1">
    <source>
        <dbReference type="SAM" id="SignalP"/>
    </source>
</evidence>
<gene>
    <name evidence="2" type="ORF">CBW46_009370</name>
</gene>
<dbReference type="Proteomes" id="UP000214746">
    <property type="component" value="Unassembled WGS sequence"/>
</dbReference>
<evidence type="ECO:0000313" key="3">
    <source>
        <dbReference type="Proteomes" id="UP000214746"/>
    </source>
</evidence>
<evidence type="ECO:0000313" key="2">
    <source>
        <dbReference type="EMBL" id="PZE20897.1"/>
    </source>
</evidence>
<keyword evidence="1" id="KW-0732">Signal</keyword>
<comment type="caution">
    <text evidence="2">The sequence shown here is derived from an EMBL/GenBank/DDBJ whole genome shotgun (WGS) entry which is preliminary data.</text>
</comment>
<dbReference type="OrthoDB" id="2868629at2"/>
<protein>
    <recommendedName>
        <fullName evidence="4">Lipoprotein</fullName>
    </recommendedName>
</protein>
<dbReference type="AlphaFoldDB" id="A0A2W1N921"/>
<feature type="signal peptide" evidence="1">
    <location>
        <begin position="1"/>
        <end position="25"/>
    </location>
</feature>
<accession>A0A2W1N921</accession>
<reference evidence="2" key="1">
    <citation type="submission" date="2018-06" db="EMBL/GenBank/DDBJ databases">
        <title>Paenibacillus xerothermodurans sp. nov. an extremely dry heat resistant spore forming bacterium isolated from the soil of Cape Canaveral, Florida.</title>
        <authorList>
            <person name="Seuylemezian A."/>
            <person name="Kaur N."/>
            <person name="Patil P."/>
            <person name="Patil P."/>
            <person name="Mayilraj S."/>
            <person name="Vaishampayan P."/>
        </authorList>
    </citation>
    <scope>NUCLEOTIDE SEQUENCE [LARGE SCALE GENOMIC DNA]</scope>
    <source>
        <strain evidence="2">ATCC 27380</strain>
    </source>
</reference>
<feature type="chain" id="PRO_5039422222" description="Lipoprotein" evidence="1">
    <location>
        <begin position="26"/>
        <end position="146"/>
    </location>
</feature>
<evidence type="ECO:0008006" key="4">
    <source>
        <dbReference type="Google" id="ProtNLM"/>
    </source>
</evidence>
<sequence>MKRQLLTVLLIAVVLVTICSGCGNRNTSDANPSNAEFADLTPKALETFYPGDITKVDAIEMFDGSSGNRKTFTEPAKIQEWIEKVRHVKLVPDPDQEDSAGVLYHVTLFETEGKKMIFTPTHVDNKPVKPSSELADLMTELYESST</sequence>
<organism evidence="2 3">
    <name type="scientific">Paenibacillus xerothermodurans</name>
    <dbReference type="NCBI Taxonomy" id="1977292"/>
    <lineage>
        <taxon>Bacteria</taxon>
        <taxon>Bacillati</taxon>
        <taxon>Bacillota</taxon>
        <taxon>Bacilli</taxon>
        <taxon>Bacillales</taxon>
        <taxon>Paenibacillaceae</taxon>
        <taxon>Paenibacillus</taxon>
    </lineage>
</organism>